<reference evidence="2" key="2">
    <citation type="submission" date="2020-09" db="EMBL/GenBank/DDBJ databases">
        <authorList>
            <person name="Sun Q."/>
            <person name="Sedlacek I."/>
        </authorList>
    </citation>
    <scope>NUCLEOTIDE SEQUENCE</scope>
    <source>
        <strain evidence="2">CCM 8711</strain>
    </source>
</reference>
<gene>
    <name evidence="2" type="ORF">GCM10011425_30280</name>
</gene>
<comment type="caution">
    <text evidence="2">The sequence shown here is derived from an EMBL/GenBank/DDBJ whole genome shotgun (WGS) entry which is preliminary data.</text>
</comment>
<dbReference type="EMBL" id="BMDO01000009">
    <property type="protein sequence ID" value="GGI51816.1"/>
    <property type="molecule type" value="Genomic_DNA"/>
</dbReference>
<dbReference type="AlphaFoldDB" id="A0A917N2D4"/>
<feature type="domain" description="Outer membrane protein beta-barrel" evidence="1">
    <location>
        <begin position="55"/>
        <end position="239"/>
    </location>
</feature>
<accession>A0A917N2D4</accession>
<proteinExistence type="predicted"/>
<evidence type="ECO:0000313" key="2">
    <source>
        <dbReference type="EMBL" id="GGI51816.1"/>
    </source>
</evidence>
<evidence type="ECO:0000259" key="1">
    <source>
        <dbReference type="Pfam" id="PF13568"/>
    </source>
</evidence>
<dbReference type="RefSeq" id="WP_188417929.1">
    <property type="nucleotide sequence ID" value="NZ_BMDO01000009.1"/>
</dbReference>
<name>A0A917N2D4_9SPHI</name>
<dbReference type="InterPro" id="IPR025665">
    <property type="entry name" value="Beta-barrel_OMP_2"/>
</dbReference>
<evidence type="ECO:0000313" key="3">
    <source>
        <dbReference type="Proteomes" id="UP000662074"/>
    </source>
</evidence>
<dbReference type="InterPro" id="IPR011250">
    <property type="entry name" value="OMP/PagP_B-barrel"/>
</dbReference>
<dbReference type="SUPFAM" id="SSF56925">
    <property type="entry name" value="OMPA-like"/>
    <property type="match status" value="1"/>
</dbReference>
<dbReference type="Proteomes" id="UP000662074">
    <property type="component" value="Unassembled WGS sequence"/>
</dbReference>
<reference evidence="2" key="1">
    <citation type="journal article" date="2014" name="Int. J. Syst. Evol. Microbiol.">
        <title>Complete genome sequence of Corynebacterium casei LMG S-19264T (=DSM 44701T), isolated from a smear-ripened cheese.</title>
        <authorList>
            <consortium name="US DOE Joint Genome Institute (JGI-PGF)"/>
            <person name="Walter F."/>
            <person name="Albersmeier A."/>
            <person name="Kalinowski J."/>
            <person name="Ruckert C."/>
        </authorList>
    </citation>
    <scope>NUCLEOTIDE SEQUENCE</scope>
    <source>
        <strain evidence="2">CCM 8711</strain>
    </source>
</reference>
<protein>
    <recommendedName>
        <fullName evidence="1">Outer membrane protein beta-barrel domain-containing protein</fullName>
    </recommendedName>
</protein>
<organism evidence="2 3">
    <name type="scientific">Mucilaginibacter galii</name>
    <dbReference type="NCBI Taxonomy" id="2005073"/>
    <lineage>
        <taxon>Bacteria</taxon>
        <taxon>Pseudomonadati</taxon>
        <taxon>Bacteroidota</taxon>
        <taxon>Sphingobacteriia</taxon>
        <taxon>Sphingobacteriales</taxon>
        <taxon>Sphingobacteriaceae</taxon>
        <taxon>Mucilaginibacter</taxon>
    </lineage>
</organism>
<dbReference type="Gene3D" id="2.40.160.20">
    <property type="match status" value="1"/>
</dbReference>
<sequence length="272" mass="30140">MYFRPIKTSLSGEVFKNSYAVTLALLFAILFATPLKAQTPVKKTRSENEISGNSTKFEIGLAGGLSLNKFSEGQPQTGQNTGYTGGLSVNYALYKGFSLQLEANYLQQGGQMIRFKDDTRLGLPETFESKNVKNSSYKLNSLEIPLLVNYTFNIKQSWKPTLYAGASYAYAFNVTENYQKTGDLLPGEDIISTVKGSQSAEGLFKSSRYNWIAGANVKLPLTLKFKLLLDFRYLAGITPARENYSYMEKVGFGSDIRTNSFVSKVGVIMSIN</sequence>
<keyword evidence="3" id="KW-1185">Reference proteome</keyword>
<dbReference type="Pfam" id="PF13568">
    <property type="entry name" value="OMP_b-brl_2"/>
    <property type="match status" value="1"/>
</dbReference>